<evidence type="ECO:0000256" key="8">
    <source>
        <dbReference type="HAMAP-Rule" id="MF_00197"/>
    </source>
</evidence>
<comment type="function">
    <text evidence="8">Catalyzes the stereoinversion of LL-2,6-diaminopimelate (L,L-DAP) to meso-diaminopimelate (meso-DAP), a precursor of L-lysine and an essential component of the bacterial peptidoglycan.</text>
</comment>
<protein>
    <recommendedName>
        <fullName evidence="3 8">Diaminopimelate epimerase</fullName>
        <shortName evidence="8">DAP epimerase</shortName>
        <ecNumber evidence="3 8">5.1.1.7</ecNumber>
    </recommendedName>
    <alternativeName>
        <fullName evidence="8">PLP-independent amino acid racemase</fullName>
    </alternativeName>
</protein>
<sequence length="283" mass="29547">MKKEIAFAKGHATENDFIIIHDPDGSIDLTADEVTRLCDRRAGLGADGVLRVVRAGKLGVEIPGVDPAWWFMDYRNADGSLAEMCGNGVRVFAHWLAAHQLVDIPDFTIGTRAGARPVTVVSADRDDAVVRVDMGPAEITGISTCMIGDRSFAGMGVDLGNPHLACVVPGLTPAALEIMALQAPVFDTSFFPHGVNVELVTELAAGPDGATIHMRVWERGVGETRSCGTGTVAATRAALADAGHAEGTVTVRVPGGAVEVEILGDTSTLTGPSRIVATGTVRI</sequence>
<dbReference type="InterPro" id="IPR001653">
    <property type="entry name" value="DAP_epimerase_DapF"/>
</dbReference>
<feature type="site" description="Could be important to modulate the pK values of the two catalytic cysteine residues" evidence="8">
    <location>
        <position position="163"/>
    </location>
</feature>
<accession>A0A8I0HBW4</accession>
<feature type="binding site" evidence="8">
    <location>
        <position position="15"/>
    </location>
    <ligand>
        <name>substrate</name>
    </ligand>
</feature>
<organism evidence="10 11">
    <name type="scientific">Corynebacterium gallinarum</name>
    <dbReference type="NCBI Taxonomy" id="2762214"/>
    <lineage>
        <taxon>Bacteria</taxon>
        <taxon>Bacillati</taxon>
        <taxon>Actinomycetota</taxon>
        <taxon>Actinomycetes</taxon>
        <taxon>Mycobacteriales</taxon>
        <taxon>Corynebacteriaceae</taxon>
        <taxon>Corynebacterium</taxon>
    </lineage>
</organism>
<comment type="subunit">
    <text evidence="8">Homodimer.</text>
</comment>
<feature type="binding site" evidence="8">
    <location>
        <begin position="228"/>
        <end position="229"/>
    </location>
    <ligand>
        <name>substrate</name>
    </ligand>
</feature>
<feature type="active site" description="Proton donor" evidence="8">
    <location>
        <position position="85"/>
    </location>
</feature>
<keyword evidence="6 8" id="KW-0413">Isomerase</keyword>
<gene>
    <name evidence="8" type="primary">dapF</name>
    <name evidence="10" type="ORF">H9627_00095</name>
</gene>
<comment type="caution">
    <text evidence="10">The sequence shown here is derived from an EMBL/GenBank/DDBJ whole genome shotgun (WGS) entry which is preliminary data.</text>
</comment>
<dbReference type="AlphaFoldDB" id="A0A8I0HBW4"/>
<evidence type="ECO:0000256" key="5">
    <source>
        <dbReference type="ARBA" id="ARBA00023154"/>
    </source>
</evidence>
<evidence type="ECO:0000256" key="2">
    <source>
        <dbReference type="ARBA" id="ARBA00010219"/>
    </source>
</evidence>
<feature type="binding site" evidence="8">
    <location>
        <position position="76"/>
    </location>
    <ligand>
        <name>substrate</name>
    </ligand>
</feature>
<evidence type="ECO:0000256" key="7">
    <source>
        <dbReference type="ARBA" id="ARBA00051712"/>
    </source>
</evidence>
<dbReference type="RefSeq" id="WP_191732003.1">
    <property type="nucleotide sequence ID" value="NZ_JACSPR010000001.1"/>
</dbReference>
<dbReference type="InterPro" id="IPR018510">
    <property type="entry name" value="DAP_epimerase_AS"/>
</dbReference>
<feature type="active site" description="Proton acceptor" evidence="8">
    <location>
        <position position="227"/>
    </location>
</feature>
<reference evidence="10 11" key="1">
    <citation type="submission" date="2020-08" db="EMBL/GenBank/DDBJ databases">
        <title>A Genomic Blueprint of the Chicken Gut Microbiome.</title>
        <authorList>
            <person name="Gilroy R."/>
            <person name="Ravi A."/>
            <person name="Getino M."/>
            <person name="Pursley I."/>
            <person name="Horton D.L."/>
            <person name="Alikhan N.-F."/>
            <person name="Baker D."/>
            <person name="Gharbi K."/>
            <person name="Hall N."/>
            <person name="Watson M."/>
            <person name="Adriaenssens E.M."/>
            <person name="Foster-Nyarko E."/>
            <person name="Jarju S."/>
            <person name="Secka A."/>
            <person name="Antonio M."/>
            <person name="Oren A."/>
            <person name="Chaudhuri R."/>
            <person name="La Ragione R.M."/>
            <person name="Hildebrand F."/>
            <person name="Pallen M.J."/>
        </authorList>
    </citation>
    <scope>NUCLEOTIDE SEQUENCE [LARGE SCALE GENOMIC DNA]</scope>
    <source>
        <strain evidence="10 11">Sa1YVA5</strain>
    </source>
</reference>
<feature type="active site" evidence="9">
    <location>
        <position position="85"/>
    </location>
</feature>
<name>A0A8I0HBW4_9CORY</name>
<dbReference type="Proteomes" id="UP000650224">
    <property type="component" value="Unassembled WGS sequence"/>
</dbReference>
<evidence type="ECO:0000256" key="6">
    <source>
        <dbReference type="ARBA" id="ARBA00023235"/>
    </source>
</evidence>
<evidence type="ECO:0000256" key="1">
    <source>
        <dbReference type="ARBA" id="ARBA00005196"/>
    </source>
</evidence>
<feature type="site" description="Could be important to modulate the pK values of the two catalytic cysteine residues" evidence="8">
    <location>
        <position position="218"/>
    </location>
</feature>
<evidence type="ECO:0000313" key="11">
    <source>
        <dbReference type="Proteomes" id="UP000650224"/>
    </source>
</evidence>
<dbReference type="Gene3D" id="3.10.310.10">
    <property type="entry name" value="Diaminopimelate Epimerase, Chain A, domain 1"/>
    <property type="match status" value="2"/>
</dbReference>
<keyword evidence="4 8" id="KW-0028">Amino-acid biosynthesis</keyword>
<comment type="subcellular location">
    <subcellularLocation>
        <location evidence="8">Cytoplasm</location>
    </subcellularLocation>
</comment>
<feature type="binding site" evidence="8">
    <location>
        <position position="196"/>
    </location>
    <ligand>
        <name>substrate</name>
    </ligand>
</feature>
<dbReference type="EC" id="5.1.1.7" evidence="3 8"/>
<dbReference type="NCBIfam" id="TIGR00652">
    <property type="entry name" value="DapF"/>
    <property type="match status" value="1"/>
</dbReference>
<dbReference type="UniPathway" id="UPA00034">
    <property type="reaction ID" value="UER00025"/>
</dbReference>
<evidence type="ECO:0000256" key="9">
    <source>
        <dbReference type="PROSITE-ProRule" id="PRU10125"/>
    </source>
</evidence>
<dbReference type="GO" id="GO:0005829">
    <property type="term" value="C:cytosol"/>
    <property type="evidence" value="ECO:0007669"/>
    <property type="project" value="TreeGrafter"/>
</dbReference>
<keyword evidence="5 8" id="KW-0457">Lysine biosynthesis</keyword>
<feature type="binding site" evidence="8">
    <location>
        <begin position="218"/>
        <end position="219"/>
    </location>
    <ligand>
        <name>substrate</name>
    </ligand>
</feature>
<dbReference type="PANTHER" id="PTHR31689:SF0">
    <property type="entry name" value="DIAMINOPIMELATE EPIMERASE"/>
    <property type="match status" value="1"/>
</dbReference>
<evidence type="ECO:0000256" key="3">
    <source>
        <dbReference type="ARBA" id="ARBA00013080"/>
    </source>
</evidence>
<dbReference type="PROSITE" id="PS01326">
    <property type="entry name" value="DAP_EPIMERASE"/>
    <property type="match status" value="1"/>
</dbReference>
<keyword evidence="8" id="KW-0963">Cytoplasm</keyword>
<dbReference type="Pfam" id="PF01678">
    <property type="entry name" value="DAP_epimerase"/>
    <property type="match status" value="2"/>
</dbReference>
<comment type="pathway">
    <text evidence="1 8">Amino-acid biosynthesis; L-lysine biosynthesis via DAP pathway; DL-2,6-diaminopimelate from LL-2,6-diaminopimelate: step 1/1.</text>
</comment>
<keyword evidence="11" id="KW-1185">Reference proteome</keyword>
<feature type="binding site" evidence="8">
    <location>
        <position position="161"/>
    </location>
    <ligand>
        <name>substrate</name>
    </ligand>
</feature>
<evidence type="ECO:0000256" key="4">
    <source>
        <dbReference type="ARBA" id="ARBA00022605"/>
    </source>
</evidence>
<comment type="similarity">
    <text evidence="2 8">Belongs to the diaminopimelate epimerase family.</text>
</comment>
<dbReference type="EMBL" id="JACSPR010000001">
    <property type="protein sequence ID" value="MBD8028736.1"/>
    <property type="molecule type" value="Genomic_DNA"/>
</dbReference>
<proteinExistence type="inferred from homology"/>
<comment type="catalytic activity">
    <reaction evidence="7 8">
        <text>(2S,6S)-2,6-diaminopimelate = meso-2,6-diaminopimelate</text>
        <dbReference type="Rhea" id="RHEA:15393"/>
        <dbReference type="ChEBI" id="CHEBI:57609"/>
        <dbReference type="ChEBI" id="CHEBI:57791"/>
        <dbReference type="EC" id="5.1.1.7"/>
    </reaction>
</comment>
<dbReference type="GO" id="GO:0008837">
    <property type="term" value="F:diaminopimelate epimerase activity"/>
    <property type="evidence" value="ECO:0007669"/>
    <property type="project" value="UniProtKB-UniRule"/>
</dbReference>
<dbReference type="HAMAP" id="MF_00197">
    <property type="entry name" value="DAP_epimerase"/>
    <property type="match status" value="1"/>
</dbReference>
<dbReference type="PANTHER" id="PTHR31689">
    <property type="entry name" value="DIAMINOPIMELATE EPIMERASE, CHLOROPLASTIC"/>
    <property type="match status" value="1"/>
</dbReference>
<dbReference type="GO" id="GO:0009089">
    <property type="term" value="P:lysine biosynthetic process via diaminopimelate"/>
    <property type="evidence" value="ECO:0007669"/>
    <property type="project" value="UniProtKB-UniRule"/>
</dbReference>
<feature type="binding site" evidence="8">
    <location>
        <begin position="86"/>
        <end position="87"/>
    </location>
    <ligand>
        <name>substrate</name>
    </ligand>
</feature>
<comment type="caution">
    <text evidence="8">Lacks conserved residue(s) required for the propagation of feature annotation.</text>
</comment>
<dbReference type="SUPFAM" id="SSF54506">
    <property type="entry name" value="Diaminopimelate epimerase-like"/>
    <property type="match status" value="2"/>
</dbReference>
<evidence type="ECO:0000313" key="10">
    <source>
        <dbReference type="EMBL" id="MBD8028736.1"/>
    </source>
</evidence>